<dbReference type="GeneID" id="108699787"/>
<organism evidence="1 2">
    <name type="scientific">Xenopus laevis</name>
    <name type="common">African clawed frog</name>
    <dbReference type="NCBI Taxonomy" id="8355"/>
    <lineage>
        <taxon>Eukaryota</taxon>
        <taxon>Metazoa</taxon>
        <taxon>Chordata</taxon>
        <taxon>Craniata</taxon>
        <taxon>Vertebrata</taxon>
        <taxon>Euteleostomi</taxon>
        <taxon>Amphibia</taxon>
        <taxon>Batrachia</taxon>
        <taxon>Anura</taxon>
        <taxon>Pipoidea</taxon>
        <taxon>Pipidae</taxon>
        <taxon>Xenopodinae</taxon>
        <taxon>Xenopus</taxon>
        <taxon>Xenopus</taxon>
    </lineage>
</organism>
<sequence>MPGVQPPVLHQVQDLHLLLLVLLHHMHHMDKLQEEYTQVFLQDPSLPHQMHLRAQLHPIQGLLLEITQEHQMPHLDQQGPFQEHLLGSIPQLQMPLLDQLVHIQELLEVNTQQHQMPRLDLRDLIQEPQLVSTLQHRMLLVGLIQEFLLDSIQEHLQVLTQQHLLGSIQLHPILQRHLEHQHNIQAPLVAPAQLILLVVHTLHLICPILDLLLHLVNQVHHLLILGVLAHGDHKVGSTQHLQTCHIQQVGHMHLLARDPVLSHQCRGELCLRVSGDQAPLFHSLEPLDPIQLQAHIPEDKYAPVFVSLTSGTRVSSCHL</sequence>
<evidence type="ECO:0000313" key="2">
    <source>
        <dbReference type="RefSeq" id="XP_018087839.2"/>
    </source>
</evidence>
<dbReference type="CTD" id="108699787"/>
<keyword evidence="1" id="KW-1185">Reference proteome</keyword>
<evidence type="ECO:0000313" key="3">
    <source>
        <dbReference type="RefSeq" id="XP_018087840.2"/>
    </source>
</evidence>
<protein>
    <submittedName>
        <fullName evidence="2 3">Uncharacterized protein LOC108699787</fullName>
    </submittedName>
</protein>
<dbReference type="RefSeq" id="XP_018087840.2">
    <property type="nucleotide sequence ID" value="XM_018232351.2"/>
</dbReference>
<dbReference type="OrthoDB" id="10421071at2759"/>
<accession>A0A8J0TFK5</accession>
<dbReference type="AlphaFoldDB" id="A0A8J0TFK5"/>
<proteinExistence type="predicted"/>
<evidence type="ECO:0000313" key="1">
    <source>
        <dbReference type="Proteomes" id="UP000186698"/>
    </source>
</evidence>
<dbReference type="Proteomes" id="UP000186698">
    <property type="component" value="Chromosome 8S"/>
</dbReference>
<evidence type="ECO:0000313" key="4">
    <source>
        <dbReference type="RefSeq" id="XP_041430703.1"/>
    </source>
</evidence>
<reference evidence="2 3" key="1">
    <citation type="submission" date="2025-04" db="UniProtKB">
        <authorList>
            <consortium name="RefSeq"/>
        </authorList>
    </citation>
    <scope>IDENTIFICATION</scope>
    <source>
        <strain evidence="2 3">J_2021</strain>
        <tissue evidence="2 3">Erythrocytes</tissue>
    </source>
</reference>
<name>A0A8J0TFK5_XENLA</name>
<gene>
    <name evidence="2 3 4" type="primary">LOC108699787</name>
</gene>
<dbReference type="RefSeq" id="XP_018087839.2">
    <property type="nucleotide sequence ID" value="XM_018232350.2"/>
</dbReference>
<dbReference type="RefSeq" id="XP_041430703.1">
    <property type="nucleotide sequence ID" value="XM_041574769.1"/>
</dbReference>
<dbReference type="KEGG" id="xla:108699787"/>